<proteinExistence type="predicted"/>
<reference evidence="1 2" key="1">
    <citation type="submission" date="2022-09" db="EMBL/GenBank/DDBJ databases">
        <title>New species of Phenylobacterium.</title>
        <authorList>
            <person name="Mieszkin S."/>
        </authorList>
    </citation>
    <scope>NUCLEOTIDE SEQUENCE [LARGE SCALE GENOMIC DNA]</scope>
    <source>
        <strain evidence="1 2">HK31-G</strain>
    </source>
</reference>
<name>A0ABW6CTK6_9CAUL</name>
<accession>A0ABW6CTK6</accession>
<dbReference type="Proteomes" id="UP001598130">
    <property type="component" value="Unassembled WGS sequence"/>
</dbReference>
<dbReference type="InterPro" id="IPR046237">
    <property type="entry name" value="DUF6270"/>
</dbReference>
<dbReference type="EMBL" id="JAOTJD010000027">
    <property type="protein sequence ID" value="MFD3265145.1"/>
    <property type="molecule type" value="Genomic_DNA"/>
</dbReference>
<evidence type="ECO:0000313" key="2">
    <source>
        <dbReference type="Proteomes" id="UP001598130"/>
    </source>
</evidence>
<dbReference type="Pfam" id="PF19786">
    <property type="entry name" value="DUF6270"/>
    <property type="match status" value="1"/>
</dbReference>
<protein>
    <submittedName>
        <fullName evidence="1">DUF6270 domain-containing protein</fullName>
    </submittedName>
</protein>
<organism evidence="1 2">
    <name type="scientific">Phenylobacterium ferrooxidans</name>
    <dbReference type="NCBI Taxonomy" id="2982689"/>
    <lineage>
        <taxon>Bacteria</taxon>
        <taxon>Pseudomonadati</taxon>
        <taxon>Pseudomonadota</taxon>
        <taxon>Alphaproteobacteria</taxon>
        <taxon>Caulobacterales</taxon>
        <taxon>Caulobacteraceae</taxon>
        <taxon>Phenylobacterium</taxon>
    </lineage>
</organism>
<comment type="caution">
    <text evidence="1">The sequence shown here is derived from an EMBL/GenBank/DDBJ whole genome shotgun (WGS) entry which is preliminary data.</text>
</comment>
<sequence length="251" mass="28158">MAIIGSCITRDLWPILGQAPADLLYISRTSLPSLFARPLGGVEAPQDPPPGLARHQNNAVRADLKKSALATLLAHRPTHLIFDFIDERFDLMAVRETLVTHSWELEASGYMAQPAFSPARIVPRASAECDQLWRDAAWEMTAFLKTTPLRDTEIILHESQWARSYLDRTGQRQTFDQEVMIFDGNIGSLDAHNALLSSYQQRFAALTGAARVSADPSLVVGDVSHRWGLSPFHYVADYYRDIWRQLKTLGL</sequence>
<gene>
    <name evidence="1" type="ORF">OCL97_14385</name>
</gene>
<dbReference type="RefSeq" id="WP_377370623.1">
    <property type="nucleotide sequence ID" value="NZ_JAOTJD010000027.1"/>
</dbReference>
<keyword evidence="2" id="KW-1185">Reference proteome</keyword>
<evidence type="ECO:0000313" key="1">
    <source>
        <dbReference type="EMBL" id="MFD3265145.1"/>
    </source>
</evidence>